<name>A0A7S3DD55_9EUKA</name>
<reference evidence="3" key="1">
    <citation type="submission" date="2021-01" db="EMBL/GenBank/DDBJ databases">
        <authorList>
            <person name="Corre E."/>
            <person name="Pelletier E."/>
            <person name="Niang G."/>
            <person name="Scheremetjew M."/>
            <person name="Finn R."/>
            <person name="Kale V."/>
            <person name="Holt S."/>
            <person name="Cochrane G."/>
            <person name="Meng A."/>
            <person name="Brown T."/>
            <person name="Cohen L."/>
        </authorList>
    </citation>
    <scope>NUCLEOTIDE SEQUENCE</scope>
    <source>
        <strain evidence="3">NIES-2562</strain>
    </source>
</reference>
<dbReference type="Gene3D" id="1.25.10.10">
    <property type="entry name" value="Leucine-rich Repeat Variant"/>
    <property type="match status" value="2"/>
</dbReference>
<gene>
    <name evidence="3" type="ORF">PBIL07802_LOCUS14665</name>
    <name evidence="4" type="ORF">PBIL07802_LOCUS14666</name>
</gene>
<proteinExistence type="predicted"/>
<dbReference type="EMBL" id="HBIB01022475">
    <property type="protein sequence ID" value="CAE0252439.1"/>
    <property type="molecule type" value="Transcribed_RNA"/>
</dbReference>
<evidence type="ECO:0000259" key="2">
    <source>
        <dbReference type="Pfam" id="PF22964"/>
    </source>
</evidence>
<dbReference type="InterPro" id="IPR016024">
    <property type="entry name" value="ARM-type_fold"/>
</dbReference>
<sequence>MSNMEFSSTFIESLLKEGVSADAVQTVQRLQLSPSDLSHLPYSALKDEGVSLRDYARIRKVISSSSSLLSVALLHSKEVDGVLPTTVKSVLSRHDELRLFHVAIPLTPLTLEEYYRCDGVVLVLDKALFLPAYKQVLRLVMSALDRSRWVIPIYVDRKDELREVDDAGIVLTLARSGEIQWRSSEGEKAMEELEQAVAERLSSFAAQSSGEMAMKVHAVERAQSRTSGSLLTAYKSLLHFLSLDHHQSFLSEAGREALQAFNVLGRDKELFAAQQGVEMVRNSPITSTLLLDVADSVRNGNLFTDGTNSPSYLAAVLTCLWVLLREETNKKKAFDRDFVSTLSVLFDIIDISYRSSLSNEQEGISSADDAHIAEMRDTILSESLICLQNYSHSFLRATEDVGERGLVQRVVDFLDRFRQNDRIVSHCLGCLWCLTAAEDNKRRISSGSGSKIMVEVMYEKIGNAEIMAKGFAAVWNLSLDVELKRAMHNEKIERLICSSIKQHPNDTVLLAKAFGALWNMTVRPDDRRTAVEEGAIDLCLDVAQRYFSDKVVLAQVIGALKNITCDQGENKRAIADRGGVPLILDIISRYPQDLNILVQAMGSIWNLSGITPNKSLIVEEGGLELVLDTLARYLDQEVLCGKCLATLWNISSQESLRPRVGRSVAPKLICESLRRHRGNHSIVVKALASLWNTSSTDENKAAIARYGAIEAISDALHRFRQSEDVVVKCLATFWNLSSVQEYKSLIAKHEGVPRIIETMRLFPRHRVILVKALASLWNLSCDHHDNKHLIYASEGVMVICDVVNANLDLEDVVLKAWGALHNLASEDYVKEQLITLSAISLVRRTLKQHPSSRRIFLCVRDCGRRLYLYWSGKEKQEFDLLIASAESALGPS</sequence>
<evidence type="ECO:0000256" key="1">
    <source>
        <dbReference type="PROSITE-ProRule" id="PRU00259"/>
    </source>
</evidence>
<dbReference type="InterPro" id="IPR000225">
    <property type="entry name" value="Armadillo"/>
</dbReference>
<dbReference type="SMART" id="SM00185">
    <property type="entry name" value="ARM"/>
    <property type="match status" value="6"/>
</dbReference>
<dbReference type="PANTHER" id="PTHR23315">
    <property type="entry name" value="U BOX DOMAIN-CONTAINING"/>
    <property type="match status" value="1"/>
</dbReference>
<dbReference type="SUPFAM" id="SSF48371">
    <property type="entry name" value="ARM repeat"/>
    <property type="match status" value="2"/>
</dbReference>
<dbReference type="AlphaFoldDB" id="A0A7S3DD55"/>
<feature type="domain" description="Protein zer-1 homolog-like C-terminal" evidence="2">
    <location>
        <begin position="458"/>
        <end position="660"/>
    </location>
</feature>
<evidence type="ECO:0000313" key="3">
    <source>
        <dbReference type="EMBL" id="CAE0252438.1"/>
    </source>
</evidence>
<dbReference type="PROSITE" id="PS50176">
    <property type="entry name" value="ARM_REPEAT"/>
    <property type="match status" value="1"/>
</dbReference>
<protein>
    <recommendedName>
        <fullName evidence="2">Protein zer-1 homolog-like C-terminal domain-containing protein</fullName>
    </recommendedName>
</protein>
<organism evidence="3">
    <name type="scientific">Palpitomonas bilix</name>
    <dbReference type="NCBI Taxonomy" id="652834"/>
    <lineage>
        <taxon>Eukaryota</taxon>
        <taxon>Eukaryota incertae sedis</taxon>
    </lineage>
</organism>
<dbReference type="InterPro" id="IPR011989">
    <property type="entry name" value="ARM-like"/>
</dbReference>
<feature type="repeat" description="ARM" evidence="1">
    <location>
        <begin position="578"/>
        <end position="622"/>
    </location>
</feature>
<accession>A0A7S3DD55</accession>
<dbReference type="InterPro" id="IPR055142">
    <property type="entry name" value="ZER1-like_C"/>
</dbReference>
<dbReference type="PANTHER" id="PTHR23315:SF7">
    <property type="entry name" value="U-BOX DOMAIN-CONTAINING PROTEIN 4"/>
    <property type="match status" value="1"/>
</dbReference>
<dbReference type="EMBL" id="HBIB01022474">
    <property type="protein sequence ID" value="CAE0252438.1"/>
    <property type="molecule type" value="Transcribed_RNA"/>
</dbReference>
<evidence type="ECO:0000313" key="4">
    <source>
        <dbReference type="EMBL" id="CAE0252439.1"/>
    </source>
</evidence>
<dbReference type="Pfam" id="PF22964">
    <property type="entry name" value="ZER1-like_2nd"/>
    <property type="match status" value="1"/>
</dbReference>